<evidence type="ECO:0000256" key="11">
    <source>
        <dbReference type="ARBA" id="ARBA00023204"/>
    </source>
</evidence>
<accession>A0A5B9DAU6</accession>
<keyword evidence="12" id="KW-0413">Isomerase</keyword>
<keyword evidence="5" id="KW-0378">Hydrolase</keyword>
<dbReference type="GO" id="GO:0006281">
    <property type="term" value="P:DNA repair"/>
    <property type="evidence" value="ECO:0007669"/>
    <property type="project" value="UniProtKB-KW"/>
</dbReference>
<evidence type="ECO:0000256" key="8">
    <source>
        <dbReference type="ARBA" id="ARBA00023004"/>
    </source>
</evidence>
<evidence type="ECO:0000256" key="4">
    <source>
        <dbReference type="ARBA" id="ARBA00022763"/>
    </source>
</evidence>
<dbReference type="Pfam" id="PF13307">
    <property type="entry name" value="Helicase_C_2"/>
    <property type="match status" value="1"/>
</dbReference>
<keyword evidence="6 13" id="KW-0347">Helicase</keyword>
<keyword evidence="1" id="KW-0004">4Fe-4S</keyword>
<evidence type="ECO:0000313" key="13">
    <source>
        <dbReference type="EMBL" id="QEE16258.2"/>
    </source>
</evidence>
<evidence type="ECO:0000256" key="1">
    <source>
        <dbReference type="ARBA" id="ARBA00022485"/>
    </source>
</evidence>
<evidence type="ECO:0000256" key="12">
    <source>
        <dbReference type="ARBA" id="ARBA00023235"/>
    </source>
</evidence>
<evidence type="ECO:0000256" key="9">
    <source>
        <dbReference type="ARBA" id="ARBA00023014"/>
    </source>
</evidence>
<keyword evidence="8" id="KW-0408">Iron</keyword>
<keyword evidence="4" id="KW-0227">DNA damage</keyword>
<keyword evidence="3" id="KW-0547">Nucleotide-binding</keyword>
<dbReference type="InterPro" id="IPR010614">
    <property type="entry name" value="RAD3-like_helicase_DEAD"/>
</dbReference>
<reference evidence="13 14" key="1">
    <citation type="journal article" date="2020" name="Nature">
        <title>Isolation of an archaeon at the prokaryote-eukaryote interface.</title>
        <authorList>
            <person name="Imachi H."/>
            <person name="Nobu M.K."/>
            <person name="Nakahara N."/>
            <person name="Morono Y."/>
            <person name="Ogawara M."/>
            <person name="Takaki Y."/>
            <person name="Takano Y."/>
            <person name="Uematsu K."/>
            <person name="Ikuta T."/>
            <person name="Ito M."/>
            <person name="Matsui Y."/>
            <person name="Miyazaki M."/>
            <person name="Murata K."/>
            <person name="Saito Y."/>
            <person name="Sakai S."/>
            <person name="Song C."/>
            <person name="Tasumi E."/>
            <person name="Yamanaka Y."/>
            <person name="Yamaguchi T."/>
            <person name="Kamagata Y."/>
            <person name="Tamaki H."/>
            <person name="Takai K."/>
        </authorList>
    </citation>
    <scope>NUCLEOTIDE SEQUENCE [LARGE SCALE GENOMIC DNA]</scope>
    <source>
        <strain evidence="13 14">MK-D1</strain>
    </source>
</reference>
<evidence type="ECO:0000256" key="3">
    <source>
        <dbReference type="ARBA" id="ARBA00022741"/>
    </source>
</evidence>
<gene>
    <name evidence="13" type="ORF">DSAG12_02088</name>
</gene>
<dbReference type="PANTHER" id="PTHR11472:SF34">
    <property type="entry name" value="REGULATOR OF TELOMERE ELONGATION HELICASE 1"/>
    <property type="match status" value="1"/>
</dbReference>
<dbReference type="InterPro" id="IPR006554">
    <property type="entry name" value="Helicase-like_DEXD_c2"/>
</dbReference>
<dbReference type="InterPro" id="IPR045028">
    <property type="entry name" value="DinG/Rad3-like"/>
</dbReference>
<dbReference type="SMART" id="SM00491">
    <property type="entry name" value="HELICc2"/>
    <property type="match status" value="1"/>
</dbReference>
<dbReference type="Proteomes" id="UP000321408">
    <property type="component" value="Chromosome"/>
</dbReference>
<dbReference type="Gene3D" id="1.10.275.40">
    <property type="match status" value="1"/>
</dbReference>
<reference evidence="13 14" key="2">
    <citation type="journal article" date="2024" name="Int. J. Syst. Evol. Microbiol.">
        <title>Promethearchaeum syntrophicum gen. nov., sp. nov., an anaerobic, obligately syntrophic archaeon, the first isolate of the lineage 'Asgard' archaea, and proposal of the new archaeal phylum Promethearchaeota phyl. nov. and kingdom Promethearchaeati regn. nov.</title>
        <authorList>
            <person name="Imachi H."/>
            <person name="Nobu M.K."/>
            <person name="Kato S."/>
            <person name="Takaki Y."/>
            <person name="Miyazaki M."/>
            <person name="Miyata M."/>
            <person name="Ogawara M."/>
            <person name="Saito Y."/>
            <person name="Sakai S."/>
            <person name="Tahara Y.O."/>
            <person name="Takano Y."/>
            <person name="Tasumi E."/>
            <person name="Uematsu K."/>
            <person name="Yoshimura T."/>
            <person name="Itoh T."/>
            <person name="Ohkuma M."/>
            <person name="Takai K."/>
        </authorList>
    </citation>
    <scope>NUCLEOTIDE SEQUENCE [LARGE SCALE GENOMIC DNA]</scope>
    <source>
        <strain evidence="13 14">MK-D1</strain>
    </source>
</reference>
<protein>
    <submittedName>
        <fullName evidence="13">Helicase C-terminal domain-containing protein</fullName>
    </submittedName>
</protein>
<dbReference type="OrthoDB" id="27512at2157"/>
<dbReference type="Gene3D" id="1.10.30.20">
    <property type="entry name" value="Bacterial XPD DNA helicase, FeS cluster domain"/>
    <property type="match status" value="1"/>
</dbReference>
<dbReference type="GO" id="GO:0043139">
    <property type="term" value="F:5'-3' DNA helicase activity"/>
    <property type="evidence" value="ECO:0007669"/>
    <property type="project" value="UniProtKB-EC"/>
</dbReference>
<evidence type="ECO:0000256" key="2">
    <source>
        <dbReference type="ARBA" id="ARBA00022723"/>
    </source>
</evidence>
<dbReference type="GO" id="GO:0051539">
    <property type="term" value="F:4 iron, 4 sulfur cluster binding"/>
    <property type="evidence" value="ECO:0007669"/>
    <property type="project" value="UniProtKB-KW"/>
</dbReference>
<name>A0A5B9DAU6_9ARCH</name>
<dbReference type="PROSITE" id="PS51193">
    <property type="entry name" value="HELICASE_ATP_BIND_2"/>
    <property type="match status" value="1"/>
</dbReference>
<dbReference type="PANTHER" id="PTHR11472">
    <property type="entry name" value="DNA REPAIR DEAD HELICASE RAD3/XP-D SUBFAMILY MEMBER"/>
    <property type="match status" value="1"/>
</dbReference>
<evidence type="ECO:0000313" key="14">
    <source>
        <dbReference type="Proteomes" id="UP000321408"/>
    </source>
</evidence>
<dbReference type="InterPro" id="IPR014013">
    <property type="entry name" value="Helic_SF1/SF2_ATP-bd_DinG/Rad3"/>
</dbReference>
<dbReference type="InterPro" id="IPR027417">
    <property type="entry name" value="P-loop_NTPase"/>
</dbReference>
<dbReference type="AlphaFoldDB" id="A0A5B9DAU6"/>
<dbReference type="GO" id="GO:0003677">
    <property type="term" value="F:DNA binding"/>
    <property type="evidence" value="ECO:0007669"/>
    <property type="project" value="UniProtKB-KW"/>
</dbReference>
<evidence type="ECO:0000256" key="6">
    <source>
        <dbReference type="ARBA" id="ARBA00022806"/>
    </source>
</evidence>
<dbReference type="GO" id="GO:0046872">
    <property type="term" value="F:metal ion binding"/>
    <property type="evidence" value="ECO:0007669"/>
    <property type="project" value="UniProtKB-KW"/>
</dbReference>
<dbReference type="InterPro" id="IPR042493">
    <property type="entry name" value="XPD_DNA_FeS"/>
</dbReference>
<dbReference type="EMBL" id="CP042905">
    <property type="protein sequence ID" value="QEE16258.2"/>
    <property type="molecule type" value="Genomic_DNA"/>
</dbReference>
<sequence>MVILGYNDYFPYSSYRPSQEKVIQEISEAVALGKNSILIATNGTGKTVMALSAALPIVMQDPKRKILFCSRTFTQNARVIEESKEIVHKNGDGDKIQSFGALSLRGRNEMCIHKTITRLKLPPRESMSVCATLRKNKRCKFFLNLFKKKRNKEFEDYLEILAESPLESQDLMDLAEKDDLCPYFLSKTLLAKEKIVVCNYQWIFEPNIRKNFMEAMGTTLSDCVVIMDECHNLPEIATGINSFRLTPFTLSQALKDLEIFRATLNLIHFIENLAEILKNIKKNQNFNEVKLKKHRFLQEILKKNNYNSLTELKKILIDLNEYGEAIQAEKIERNMILRDHIFPIVDFFNQYIDHIDDEAYFPCLTMKDTSKGKSIALEVKCFAPRLITDPIFKESFATLSLSGTLHPFTYTQLLGLNESGKKLKIIKMKPPFPKKNAKVLLTRDLNTRGNNRTAETYRSILIALKPILMNTPKNVGVFCASYEVLNGLLDNDFERLAKMCNKKVYHEEMGLSAKDNDVIIENFKEQSTKESGNGAVLLGVCGGRNSEGEDFPGDNMNAVVVVGIPFQRPTPSGNAKNNYYEKLFPGKGRLFGYTIPALQRSNQACGRPIRKMDDRGLIVLMDNRFWQHRAYLSDWIQQSIIKIPNNTTIIKREVQSFFLHE</sequence>
<keyword evidence="14" id="KW-1185">Reference proteome</keyword>
<keyword evidence="11" id="KW-0234">DNA repair</keyword>
<dbReference type="Gene3D" id="3.40.50.300">
    <property type="entry name" value="P-loop containing nucleotide triphosphate hydrolases"/>
    <property type="match status" value="2"/>
</dbReference>
<evidence type="ECO:0000256" key="7">
    <source>
        <dbReference type="ARBA" id="ARBA00022840"/>
    </source>
</evidence>
<dbReference type="SUPFAM" id="SSF52540">
    <property type="entry name" value="P-loop containing nucleoside triphosphate hydrolases"/>
    <property type="match status" value="2"/>
</dbReference>
<dbReference type="GO" id="GO:0016887">
    <property type="term" value="F:ATP hydrolysis activity"/>
    <property type="evidence" value="ECO:0007669"/>
    <property type="project" value="RHEA"/>
</dbReference>
<proteinExistence type="predicted"/>
<keyword evidence="10" id="KW-0238">DNA-binding</keyword>
<evidence type="ECO:0000256" key="10">
    <source>
        <dbReference type="ARBA" id="ARBA00023125"/>
    </source>
</evidence>
<dbReference type="SMART" id="SM00488">
    <property type="entry name" value="DEXDc2"/>
    <property type="match status" value="1"/>
</dbReference>
<dbReference type="GO" id="GO:0005524">
    <property type="term" value="F:ATP binding"/>
    <property type="evidence" value="ECO:0007669"/>
    <property type="project" value="UniProtKB-KW"/>
</dbReference>
<keyword evidence="2" id="KW-0479">Metal-binding</keyword>
<dbReference type="Pfam" id="PF06733">
    <property type="entry name" value="DEAD_2"/>
    <property type="match status" value="1"/>
</dbReference>
<keyword evidence="9" id="KW-0411">Iron-sulfur</keyword>
<organism evidence="13 14">
    <name type="scientific">Promethearchaeum syntrophicum</name>
    <dbReference type="NCBI Taxonomy" id="2594042"/>
    <lineage>
        <taxon>Archaea</taxon>
        <taxon>Promethearchaeati</taxon>
        <taxon>Promethearchaeota</taxon>
        <taxon>Promethearchaeia</taxon>
        <taxon>Promethearchaeales</taxon>
        <taxon>Promethearchaeaceae</taxon>
        <taxon>Promethearchaeum</taxon>
    </lineage>
</organism>
<dbReference type="InterPro" id="IPR006555">
    <property type="entry name" value="ATP-dep_Helicase_C"/>
</dbReference>
<dbReference type="KEGG" id="psyt:DSAG12_02088"/>
<evidence type="ECO:0000256" key="5">
    <source>
        <dbReference type="ARBA" id="ARBA00022801"/>
    </source>
</evidence>
<keyword evidence="7" id="KW-0067">ATP-binding</keyword>